<name>A0A9P6RV81_9FUNG</name>
<evidence type="ECO:0000313" key="5">
    <source>
        <dbReference type="EMBL" id="KAG0328391.1"/>
    </source>
</evidence>
<feature type="region of interest" description="Disordered" evidence="1">
    <location>
        <begin position="836"/>
        <end position="879"/>
    </location>
</feature>
<dbReference type="PANTHER" id="PTHR10900:SF77">
    <property type="entry name" value="FI19380P1"/>
    <property type="match status" value="1"/>
</dbReference>
<feature type="transmembrane region" description="Helical" evidence="2">
    <location>
        <begin position="792"/>
        <end position="815"/>
    </location>
</feature>
<evidence type="ECO:0000256" key="1">
    <source>
        <dbReference type="SAM" id="MobiDB-lite"/>
    </source>
</evidence>
<dbReference type="Pfam" id="PF02469">
    <property type="entry name" value="Fasciclin"/>
    <property type="match status" value="5"/>
</dbReference>
<feature type="domain" description="FAS1" evidence="4">
    <location>
        <begin position="448"/>
        <end position="592"/>
    </location>
</feature>
<evidence type="ECO:0000313" key="6">
    <source>
        <dbReference type="Proteomes" id="UP000738325"/>
    </source>
</evidence>
<dbReference type="OrthoDB" id="14252at2759"/>
<dbReference type="PROSITE" id="PS50213">
    <property type="entry name" value="FAS1"/>
    <property type="match status" value="5"/>
</dbReference>
<dbReference type="InterPro" id="IPR036378">
    <property type="entry name" value="FAS1_dom_sf"/>
</dbReference>
<comment type="caution">
    <text evidence="5">The sequence shown here is derived from an EMBL/GenBank/DDBJ whole genome shotgun (WGS) entry which is preliminary data.</text>
</comment>
<dbReference type="InterPro" id="IPR000782">
    <property type="entry name" value="FAS1_domain"/>
</dbReference>
<protein>
    <recommendedName>
        <fullName evidence="4">FAS1 domain-containing protein</fullName>
    </recommendedName>
</protein>
<feature type="signal peptide" evidence="3">
    <location>
        <begin position="1"/>
        <end position="26"/>
    </location>
</feature>
<evidence type="ECO:0000259" key="4">
    <source>
        <dbReference type="PROSITE" id="PS50213"/>
    </source>
</evidence>
<evidence type="ECO:0000256" key="3">
    <source>
        <dbReference type="SAM" id="SignalP"/>
    </source>
</evidence>
<feature type="chain" id="PRO_5040242570" description="FAS1 domain-containing protein" evidence="3">
    <location>
        <begin position="27"/>
        <end position="879"/>
    </location>
</feature>
<dbReference type="Gene3D" id="2.30.180.10">
    <property type="entry name" value="FAS1 domain"/>
    <property type="match status" value="5"/>
</dbReference>
<feature type="compositionally biased region" description="Low complexity" evidence="1">
    <location>
        <begin position="850"/>
        <end position="863"/>
    </location>
</feature>
<evidence type="ECO:0000256" key="2">
    <source>
        <dbReference type="SAM" id="Phobius"/>
    </source>
</evidence>
<feature type="domain" description="FAS1" evidence="4">
    <location>
        <begin position="172"/>
        <end position="304"/>
    </location>
</feature>
<dbReference type="InterPro" id="IPR050904">
    <property type="entry name" value="Adhesion/Biosynth-related"/>
</dbReference>
<accession>A0A9P6RV81</accession>
<feature type="compositionally biased region" description="Acidic residues" evidence="1">
    <location>
        <begin position="870"/>
        <end position="879"/>
    </location>
</feature>
<feature type="domain" description="FAS1" evidence="4">
    <location>
        <begin position="597"/>
        <end position="781"/>
    </location>
</feature>
<dbReference type="AlphaFoldDB" id="A0A9P6RV81"/>
<keyword evidence="2" id="KW-1133">Transmembrane helix</keyword>
<keyword evidence="3" id="KW-0732">Signal</keyword>
<proteinExistence type="predicted"/>
<dbReference type="SMART" id="SM00554">
    <property type="entry name" value="FAS1"/>
    <property type="match status" value="5"/>
</dbReference>
<organism evidence="5 6">
    <name type="scientific">Dissophora globulifera</name>
    <dbReference type="NCBI Taxonomy" id="979702"/>
    <lineage>
        <taxon>Eukaryota</taxon>
        <taxon>Fungi</taxon>
        <taxon>Fungi incertae sedis</taxon>
        <taxon>Mucoromycota</taxon>
        <taxon>Mortierellomycotina</taxon>
        <taxon>Mortierellomycetes</taxon>
        <taxon>Mortierellales</taxon>
        <taxon>Mortierellaceae</taxon>
        <taxon>Dissophora</taxon>
    </lineage>
</organism>
<feature type="compositionally biased region" description="Basic and acidic residues" evidence="1">
    <location>
        <begin position="838"/>
        <end position="849"/>
    </location>
</feature>
<feature type="domain" description="FAS1" evidence="4">
    <location>
        <begin position="309"/>
        <end position="445"/>
    </location>
</feature>
<reference evidence="5" key="1">
    <citation type="journal article" date="2020" name="Fungal Divers.">
        <title>Resolving the Mortierellaceae phylogeny through synthesis of multi-gene phylogenetics and phylogenomics.</title>
        <authorList>
            <person name="Vandepol N."/>
            <person name="Liber J."/>
            <person name="Desiro A."/>
            <person name="Na H."/>
            <person name="Kennedy M."/>
            <person name="Barry K."/>
            <person name="Grigoriev I.V."/>
            <person name="Miller A.N."/>
            <person name="O'Donnell K."/>
            <person name="Stajich J.E."/>
            <person name="Bonito G."/>
        </authorList>
    </citation>
    <scope>NUCLEOTIDE SEQUENCE</scope>
    <source>
        <strain evidence="5">REB-010B</strain>
    </source>
</reference>
<gene>
    <name evidence="5" type="ORF">BGZ99_005406</name>
</gene>
<sequence>MIPRRIAAALLLLFAALLSTTPTVLATKTVIDLVSSDPGFSRLVRELQRLRLIVLLNNRKTCTFFAPTNAAFAKWDEENQGRRISKATLLYHILPSNVLTENLKDAMLLETLLVREGYLGDNGEGQLIAVTKPSWRPGRKVRLLIGEAELLEKDWQADNGVVHVLDRLLLPPGDLVETMQKHEELASIYNIVHAAGLDSLLREHRPFTLFAPSADALKKLTDIQLHYLRHDQGRQDLEITFHHHIHSGTLYRENIQPGTSSLSTLEGQDLMISLDDKLLVDNAEVEKTDILASNGVIHMVSRPLLPRALVWTAAKYLLGLNATKFVDALRDAGLSHYIDDPAASYTIFAPQDDTFDTASLTTSQATSNLLQYHVVPGRKLQSSFMDGQLLETEMYSDQLKGGSQRSKVSVRPDNKQAPISINGVEVKGEPVQVGKSLIYLLSRPLTLPLPILESMMQEETLSGFVQALSASGLDHRLSDTRGITVFAPSTSAWDELGVVTDYLFLNDNSSLNALQAVTRYAVVENIHYTPDIKPGRTVLKTSEGSDLVVEKSTSAIYVGEGRLERSEQVGGKISVKDMLVASGVVHKISSVALPPTLSITLFNVLQGAGAQTFLQAFKTSNITRILTDWEQDYTIFAPTDEAFQKADLQGALNDLDFVARLVRLHVIPGKVLKLEEDINDDEPSMLNADARLSLRDIHRDGKSFGVRVKGARSKKEARIVGIGRAHPAWPTEEDGSDYHLSRKEAMSRQFRAVTDQDTLPRTPFKSAPRPGGVIFVIDRVLLPGDLEALNPAWFWMGVVLVALIGTIVLCALTAISVNALIKEIRHLEGYDVVPTQEETDRPGEGEGHAPAEAALATTAEPVANIAASPEEGEETNAAH</sequence>
<keyword evidence="2" id="KW-0812">Transmembrane</keyword>
<dbReference type="PANTHER" id="PTHR10900">
    <property type="entry name" value="PERIOSTIN-RELATED"/>
    <property type="match status" value="1"/>
</dbReference>
<feature type="domain" description="FAS1" evidence="4">
    <location>
        <begin position="27"/>
        <end position="169"/>
    </location>
</feature>
<dbReference type="Proteomes" id="UP000738325">
    <property type="component" value="Unassembled WGS sequence"/>
</dbReference>
<keyword evidence="2" id="KW-0472">Membrane</keyword>
<dbReference type="SUPFAM" id="SSF82153">
    <property type="entry name" value="FAS1 domain"/>
    <property type="match status" value="5"/>
</dbReference>
<keyword evidence="6" id="KW-1185">Reference proteome</keyword>
<dbReference type="EMBL" id="JAAAIP010000035">
    <property type="protein sequence ID" value="KAG0328391.1"/>
    <property type="molecule type" value="Genomic_DNA"/>
</dbReference>